<dbReference type="Proteomes" id="UP001148786">
    <property type="component" value="Unassembled WGS sequence"/>
</dbReference>
<feature type="domain" description="Ndc10" evidence="2">
    <location>
        <begin position="152"/>
        <end position="451"/>
    </location>
</feature>
<evidence type="ECO:0000313" key="3">
    <source>
        <dbReference type="EMBL" id="KAJ3502645.1"/>
    </source>
</evidence>
<dbReference type="Pfam" id="PF12550">
    <property type="entry name" value="GCR1_C"/>
    <property type="match status" value="1"/>
</dbReference>
<dbReference type="InterPro" id="IPR022210">
    <property type="entry name" value="TF_GCR1-like"/>
</dbReference>
<dbReference type="OrthoDB" id="3065555at2759"/>
<dbReference type="GO" id="GO:0000981">
    <property type="term" value="F:DNA-binding transcription factor activity, RNA polymerase II-specific"/>
    <property type="evidence" value="ECO:0007669"/>
    <property type="project" value="TreeGrafter"/>
</dbReference>
<comment type="caution">
    <text evidence="3">The sequence shown here is derived from an EMBL/GenBank/DDBJ whole genome shotgun (WGS) entry which is preliminary data.</text>
</comment>
<evidence type="ECO:0000259" key="1">
    <source>
        <dbReference type="Pfam" id="PF12550"/>
    </source>
</evidence>
<feature type="domain" description="Transcription activator GCR1-like" evidence="1">
    <location>
        <begin position="657"/>
        <end position="728"/>
    </location>
</feature>
<sequence>MVKRKGTKDAYERHIRDYEMFWVSFQDKAAKEDPAHRDNRGRDIEGSSIGKEHIKQVISALQRHMREHQHLPEYSGCPDTRIPLRDQDWVKLYETASAAREPDRKKKAHILKAMGTSADIYTRDELTRMSIWSFEAFGPSAHDTHLGIRDRTMLLFCTNIAFRGDSCRRLLWSDLFTRSLPMEIIGPEVELPALGFLADQAKTNTSGRVDEHALFRHRHPELCGFGALAFFFFSYFHILKKPPPEFAPDFCDVEHSEYGRRDWYGHFLFPGKMGPEGEQRPMTYTNHYERLKKMHEKNDISISKVTHGGRFYSADKAGIYGASGIDIKALGNWKTGDAYSEVYNRAMPVRAMLAASMFSAEKPDSYVLSRSLLDPPANLLRNLFPWVEGAQQAYFQRVNELGHKAIDYSLKQLLILMPQLRTILIQDAAVLFPQYPGLSVWNFPPFNTSEFRDFAKSSVLMLEQAELEAKHRLEALPEKMATSMRGIVETLEIKHTKDNEKLNNRLDYLIGLMTKQATARSKYHSQDPLAYASNSNSSCLTSIVPSRASTPSTPVVAACDDQPGASSLSASHSVPNVRVPTPAPPPVPEFWPKDLQGLQSSFILSSNDHERADQISEIYNLNAKYGDRLKSHQFTWMKYSSGRISAEWLPIYAYKANASISEIWEEYTNGLDGHLSIQQLCNGWDARWRRNQSGLKTEAARRKQVTNLIEALSRRPNWNVSLALRFLKEKYPIPSSSIPYLYSTRSFITHLQNKKTGAQSLNDIMEAASVYCSGN</sequence>
<accession>A0A9W8JTZ8</accession>
<dbReference type="Pfam" id="PF16787">
    <property type="entry name" value="NDC10_II"/>
    <property type="match status" value="1"/>
</dbReference>
<dbReference type="GO" id="GO:0000978">
    <property type="term" value="F:RNA polymerase II cis-regulatory region sequence-specific DNA binding"/>
    <property type="evidence" value="ECO:0007669"/>
    <property type="project" value="TreeGrafter"/>
</dbReference>
<gene>
    <name evidence="3" type="ORF">NLJ89_g8791</name>
</gene>
<dbReference type="Gene3D" id="1.10.443.20">
    <property type="entry name" value="Centromere DNA-binding protein complex CBF3 subunit, domain 2"/>
    <property type="match status" value="1"/>
</dbReference>
<keyword evidence="4" id="KW-1185">Reference proteome</keyword>
<dbReference type="PANTHER" id="PTHR37784:SF2">
    <property type="entry name" value="HIGH-OSMOLARITY-INDUCED TRANSCRIPTION PROTEIN 1"/>
    <property type="match status" value="1"/>
</dbReference>
<evidence type="ECO:0000259" key="2">
    <source>
        <dbReference type="Pfam" id="PF16787"/>
    </source>
</evidence>
<name>A0A9W8JTZ8_9AGAR</name>
<dbReference type="GO" id="GO:0060963">
    <property type="term" value="P:positive regulation of ribosomal protein gene transcription by RNA polymerase II"/>
    <property type="evidence" value="ECO:0007669"/>
    <property type="project" value="TreeGrafter"/>
</dbReference>
<dbReference type="PANTHER" id="PTHR37784">
    <property type="entry name" value="PROTEIN MSN1"/>
    <property type="match status" value="1"/>
</dbReference>
<dbReference type="InterPro" id="IPR031872">
    <property type="entry name" value="NDC10_II"/>
</dbReference>
<dbReference type="InterPro" id="IPR052146">
    <property type="entry name" value="HOT1"/>
</dbReference>
<dbReference type="InterPro" id="IPR038279">
    <property type="entry name" value="Ndc10_dom2_sf"/>
</dbReference>
<dbReference type="AlphaFoldDB" id="A0A9W8JTZ8"/>
<protein>
    <recommendedName>
        <fullName evidence="5">Ndc10 domain-containing protein</fullName>
    </recommendedName>
</protein>
<evidence type="ECO:0008006" key="5">
    <source>
        <dbReference type="Google" id="ProtNLM"/>
    </source>
</evidence>
<evidence type="ECO:0000313" key="4">
    <source>
        <dbReference type="Proteomes" id="UP001148786"/>
    </source>
</evidence>
<organism evidence="3 4">
    <name type="scientific">Agrocybe chaxingu</name>
    <dbReference type="NCBI Taxonomy" id="84603"/>
    <lineage>
        <taxon>Eukaryota</taxon>
        <taxon>Fungi</taxon>
        <taxon>Dikarya</taxon>
        <taxon>Basidiomycota</taxon>
        <taxon>Agaricomycotina</taxon>
        <taxon>Agaricomycetes</taxon>
        <taxon>Agaricomycetidae</taxon>
        <taxon>Agaricales</taxon>
        <taxon>Agaricineae</taxon>
        <taxon>Strophariaceae</taxon>
        <taxon>Agrocybe</taxon>
    </lineage>
</organism>
<reference evidence="3" key="1">
    <citation type="submission" date="2022-07" db="EMBL/GenBank/DDBJ databases">
        <title>Genome Sequence of Agrocybe chaxingu.</title>
        <authorList>
            <person name="Buettner E."/>
        </authorList>
    </citation>
    <scope>NUCLEOTIDE SEQUENCE</scope>
    <source>
        <strain evidence="3">MP-N11</strain>
    </source>
</reference>
<proteinExistence type="predicted"/>
<dbReference type="EMBL" id="JANKHO010001252">
    <property type="protein sequence ID" value="KAJ3502645.1"/>
    <property type="molecule type" value="Genomic_DNA"/>
</dbReference>